<organism evidence="1 2">
    <name type="scientific">Leptotrichia buccalis (strain ATCC 14201 / DSM 1135 / JCM 12969 / NCTC 10249 / C-1013-b)</name>
    <dbReference type="NCBI Taxonomy" id="523794"/>
    <lineage>
        <taxon>Bacteria</taxon>
        <taxon>Fusobacteriati</taxon>
        <taxon>Fusobacteriota</taxon>
        <taxon>Fusobacteriia</taxon>
        <taxon>Fusobacteriales</taxon>
        <taxon>Leptotrichiaceae</taxon>
        <taxon>Leptotrichia</taxon>
    </lineage>
</organism>
<evidence type="ECO:0008006" key="3">
    <source>
        <dbReference type="Google" id="ProtNLM"/>
    </source>
</evidence>
<proteinExistence type="predicted"/>
<dbReference type="EMBL" id="CP001685">
    <property type="protein sequence ID" value="ACV39094.1"/>
    <property type="molecule type" value="Genomic_DNA"/>
</dbReference>
<sequence length="345" mass="42499">MFYLKNIIINYIKTIEIFKKGEKMKMRIKKIKDNFYEELGMSKYDFFNNLVNEIGNFPYVVSNIYEDNSTKTTIVEDQGMYINNGWNETDETALYISECNSDSEIRVYYGYEELFSYFLIYYFENIVDYANLISFVEQELHNYIEYMEKFKNFRINVDLENLFKRDKLRNFLLKYNEKANKYNLEFINYYTKYINYWDINIKKKFFSCLLGKDRLKEFMLNKKRVFRINGVDYFQIEEKEKYSEIYRIEIENDIKIEYYSKDLEYESFGNVGFLYKEKNFDIENKSLKGKELNFERYRDNRDEMNVEIISKEIFFKELEIIVNAYEDIYNDNEIQKMFETFKENF</sequence>
<gene>
    <name evidence="1" type="ordered locus">Lebu_1203</name>
</gene>
<dbReference type="HOGENOM" id="CLU_868181_0_0_0"/>
<evidence type="ECO:0000313" key="1">
    <source>
        <dbReference type="EMBL" id="ACV39094.1"/>
    </source>
</evidence>
<name>C7NAB3_LEPBD</name>
<protein>
    <recommendedName>
        <fullName evidence="3">RNA polymerase beta'' subunit</fullName>
    </recommendedName>
</protein>
<dbReference type="STRING" id="523794.Lebu_1203"/>
<reference evidence="1 2" key="1">
    <citation type="journal article" date="2009" name="Stand. Genomic Sci.">
        <title>Complete genome sequence of Leptotrichia buccalis type strain (C-1013-b).</title>
        <authorList>
            <person name="Ivanova N."/>
            <person name="Gronow S."/>
            <person name="Lapidus A."/>
            <person name="Copeland A."/>
            <person name="Glavina Del Rio T."/>
            <person name="Nolan M."/>
            <person name="Lucas S."/>
            <person name="Chen F."/>
            <person name="Tice H."/>
            <person name="Cheng J.F."/>
            <person name="Saunders E."/>
            <person name="Bruce D."/>
            <person name="Goodwin L."/>
            <person name="Brettin T."/>
            <person name="Detter J.C."/>
            <person name="Han C."/>
            <person name="Pitluck S."/>
            <person name="Mikhailova N."/>
            <person name="Pati A."/>
            <person name="Mavrommatis K."/>
            <person name="Chen A."/>
            <person name="Palaniappan K."/>
            <person name="Land M."/>
            <person name="Hauser L."/>
            <person name="Chang Y.J."/>
            <person name="Jeffries C.D."/>
            <person name="Chain P."/>
            <person name="Rohde C."/>
            <person name="Goker M."/>
            <person name="Bristow J."/>
            <person name="Eisen J.A."/>
            <person name="Markowitz V."/>
            <person name="Hugenholtz P."/>
            <person name="Kyrpides N.C."/>
            <person name="Klenk H.P."/>
        </authorList>
    </citation>
    <scope>NUCLEOTIDE SEQUENCE [LARGE SCALE GENOMIC DNA]</scope>
    <source>
        <strain evidence="2">ATCC 14201 / DSM 1135 / JCM 12969 / NCTC 10249 / C-1013-b</strain>
    </source>
</reference>
<dbReference type="KEGG" id="lba:Lebu_1203"/>
<accession>C7NAB3</accession>
<dbReference type="AlphaFoldDB" id="C7NAB3"/>
<evidence type="ECO:0000313" key="2">
    <source>
        <dbReference type="Proteomes" id="UP000001910"/>
    </source>
</evidence>
<keyword evidence="2" id="KW-1185">Reference proteome</keyword>
<dbReference type="Proteomes" id="UP000001910">
    <property type="component" value="Chromosome"/>
</dbReference>